<dbReference type="AlphaFoldDB" id="A0AAV0QRS2"/>
<dbReference type="PROSITE" id="PS50845">
    <property type="entry name" value="RETICULON"/>
    <property type="match status" value="1"/>
</dbReference>
<dbReference type="InterPro" id="IPR003388">
    <property type="entry name" value="Reticulon"/>
</dbReference>
<reference evidence="8" key="1">
    <citation type="submission" date="2022-08" db="EMBL/GenBank/DDBJ databases">
        <authorList>
            <person name="Gutierrez-Valencia J."/>
        </authorList>
    </citation>
    <scope>NUCLEOTIDE SEQUENCE</scope>
</reference>
<dbReference type="Proteomes" id="UP001154282">
    <property type="component" value="Unassembled WGS sequence"/>
</dbReference>
<dbReference type="GO" id="GO:0009617">
    <property type="term" value="P:response to bacterium"/>
    <property type="evidence" value="ECO:0007669"/>
    <property type="project" value="InterPro"/>
</dbReference>
<comment type="caution">
    <text evidence="8">The sequence shown here is derived from an EMBL/GenBank/DDBJ whole genome shotgun (WGS) entry which is preliminary data.</text>
</comment>
<dbReference type="PANTHER" id="PTHR10994:SF85">
    <property type="entry name" value="RETICULON-LIKE PROTEIN B9"/>
    <property type="match status" value="1"/>
</dbReference>
<evidence type="ECO:0000256" key="1">
    <source>
        <dbReference type="ARBA" id="ARBA00004477"/>
    </source>
</evidence>
<keyword evidence="3 6" id="KW-0256">Endoplasmic reticulum</keyword>
<evidence type="ECO:0000259" key="7">
    <source>
        <dbReference type="PROSITE" id="PS50845"/>
    </source>
</evidence>
<dbReference type="GO" id="GO:0005789">
    <property type="term" value="C:endoplasmic reticulum membrane"/>
    <property type="evidence" value="ECO:0007669"/>
    <property type="project" value="UniProtKB-SubCell"/>
</dbReference>
<dbReference type="InterPro" id="IPR045064">
    <property type="entry name" value="Reticulon-like"/>
</dbReference>
<comment type="subcellular location">
    <subcellularLocation>
        <location evidence="1 6">Endoplasmic reticulum membrane</location>
        <topology evidence="1 6">Multi-pass membrane protein</topology>
    </subcellularLocation>
</comment>
<dbReference type="EMBL" id="CAMGYJ010000010">
    <property type="protein sequence ID" value="CAI0547811.1"/>
    <property type="molecule type" value="Genomic_DNA"/>
</dbReference>
<accession>A0AAV0QRS2</accession>
<evidence type="ECO:0000256" key="3">
    <source>
        <dbReference type="ARBA" id="ARBA00022824"/>
    </source>
</evidence>
<protein>
    <recommendedName>
        <fullName evidence="6">Reticulon-like protein</fullName>
    </recommendedName>
</protein>
<keyword evidence="5 6" id="KW-0472">Membrane</keyword>
<sequence length="266" mass="30976">MLHIKGVIDIYFTKASPTFPFPTHLVRRSPFFHPGEEQEREYYCNMPKYASDSDDEVSAVPSKLFRRQKPMRALLGGGRVADVLLWRDRAVSGALMAGISLVWFLFEVVDYNFVTLLCHISISAMLVFFIWCTGADFFNWKPPRIPEIVLHEHTFREAATVFHRRFNRTLAILLDIACGRDPRLFFLAIVSLYILSVVGTYFSFLNFLYLGYVGLQTLPFLYERYEAEVDYFAGTLMRDIRRAYRKFDSRVLNKIPRGPVKEKKAR</sequence>
<proteinExistence type="predicted"/>
<evidence type="ECO:0000313" key="8">
    <source>
        <dbReference type="EMBL" id="CAI0547811.1"/>
    </source>
</evidence>
<keyword evidence="9" id="KW-1185">Reference proteome</keyword>
<feature type="domain" description="Reticulon" evidence="7">
    <location>
        <begin position="80"/>
        <end position="266"/>
    </location>
</feature>
<keyword evidence="4 6" id="KW-1133">Transmembrane helix</keyword>
<evidence type="ECO:0000256" key="5">
    <source>
        <dbReference type="ARBA" id="ARBA00023136"/>
    </source>
</evidence>
<organism evidence="8 9">
    <name type="scientific">Linum tenue</name>
    <dbReference type="NCBI Taxonomy" id="586396"/>
    <lineage>
        <taxon>Eukaryota</taxon>
        <taxon>Viridiplantae</taxon>
        <taxon>Streptophyta</taxon>
        <taxon>Embryophyta</taxon>
        <taxon>Tracheophyta</taxon>
        <taxon>Spermatophyta</taxon>
        <taxon>Magnoliopsida</taxon>
        <taxon>eudicotyledons</taxon>
        <taxon>Gunneridae</taxon>
        <taxon>Pentapetalae</taxon>
        <taxon>rosids</taxon>
        <taxon>fabids</taxon>
        <taxon>Malpighiales</taxon>
        <taxon>Linaceae</taxon>
        <taxon>Linum</taxon>
    </lineage>
</organism>
<feature type="transmembrane region" description="Helical" evidence="6">
    <location>
        <begin position="112"/>
        <end position="134"/>
    </location>
</feature>
<dbReference type="PANTHER" id="PTHR10994">
    <property type="entry name" value="RETICULON"/>
    <property type="match status" value="1"/>
</dbReference>
<gene>
    <name evidence="8" type="ORF">LITE_LOCUS44521</name>
</gene>
<name>A0AAV0QRS2_9ROSI</name>
<evidence type="ECO:0000256" key="2">
    <source>
        <dbReference type="ARBA" id="ARBA00022692"/>
    </source>
</evidence>
<evidence type="ECO:0000313" key="9">
    <source>
        <dbReference type="Proteomes" id="UP001154282"/>
    </source>
</evidence>
<evidence type="ECO:0000256" key="4">
    <source>
        <dbReference type="ARBA" id="ARBA00022989"/>
    </source>
</evidence>
<feature type="transmembrane region" description="Helical" evidence="6">
    <location>
        <begin position="89"/>
        <end position="106"/>
    </location>
</feature>
<evidence type="ECO:0000256" key="6">
    <source>
        <dbReference type="RuleBase" id="RU363132"/>
    </source>
</evidence>
<keyword evidence="2 6" id="KW-0812">Transmembrane</keyword>
<dbReference type="Pfam" id="PF02453">
    <property type="entry name" value="Reticulon"/>
    <property type="match status" value="1"/>
</dbReference>
<feature type="transmembrane region" description="Helical" evidence="6">
    <location>
        <begin position="184"/>
        <end position="212"/>
    </location>
</feature>